<dbReference type="Proteomes" id="UP000620327">
    <property type="component" value="Unassembled WGS sequence"/>
</dbReference>
<reference evidence="1" key="1">
    <citation type="submission" date="2020-08" db="EMBL/GenBank/DDBJ databases">
        <title>Genome public.</title>
        <authorList>
            <person name="Liu C."/>
            <person name="Sun Q."/>
        </authorList>
    </citation>
    <scope>NUCLEOTIDE SEQUENCE</scope>
    <source>
        <strain evidence="1">BX15</strain>
    </source>
</reference>
<evidence type="ECO:0000313" key="2">
    <source>
        <dbReference type="Proteomes" id="UP000620327"/>
    </source>
</evidence>
<dbReference type="EMBL" id="JACOQI010000002">
    <property type="protein sequence ID" value="MBC5769521.1"/>
    <property type="molecule type" value="Genomic_DNA"/>
</dbReference>
<protein>
    <submittedName>
        <fullName evidence="1">Uncharacterized protein</fullName>
    </submittedName>
</protein>
<proteinExistence type="predicted"/>
<name>A0A923S6F6_9FIRM</name>
<gene>
    <name evidence="1" type="ORF">H8Z83_04190</name>
</gene>
<comment type="caution">
    <text evidence="1">The sequence shown here is derived from an EMBL/GenBank/DDBJ whole genome shotgun (WGS) entry which is preliminary data.</text>
</comment>
<keyword evidence="2" id="KW-1185">Reference proteome</keyword>
<dbReference type="AlphaFoldDB" id="A0A923S6F6"/>
<sequence length="192" mass="22155">MAKVSTRTPPLISLYFCQERGDPDYGSCLWAVFNFDLERYELSITSDCGNYAYGWVPTHKSESFMHLMARLDSGYLLDKLASPCVINEEATFEAVKELMEALGVDFSETDRWGDPVFDMDEIKDSCYQSNERDVHDALERKFEGTSMETCDDYDLWSCIQKDFTTNAKKIVQVFMEYIQPVCKKISDDEKRG</sequence>
<accession>A0A923S6F6</accession>
<dbReference type="RefSeq" id="WP_187013865.1">
    <property type="nucleotide sequence ID" value="NZ_JACOQI010000002.1"/>
</dbReference>
<evidence type="ECO:0000313" key="1">
    <source>
        <dbReference type="EMBL" id="MBC5769521.1"/>
    </source>
</evidence>
<dbReference type="InterPro" id="IPR058701">
    <property type="entry name" value="PhiTE_072-like"/>
</dbReference>
<organism evidence="1 2">
    <name type="scientific">Dysosmobacter segnis</name>
    <dbReference type="NCBI Taxonomy" id="2763042"/>
    <lineage>
        <taxon>Bacteria</taxon>
        <taxon>Bacillati</taxon>
        <taxon>Bacillota</taxon>
        <taxon>Clostridia</taxon>
        <taxon>Eubacteriales</taxon>
        <taxon>Oscillospiraceae</taxon>
        <taxon>Dysosmobacter</taxon>
    </lineage>
</organism>
<dbReference type="Pfam" id="PF26211">
    <property type="entry name" value="Phage_phiTE_072"/>
    <property type="match status" value="1"/>
</dbReference>